<evidence type="ECO:0000313" key="2">
    <source>
        <dbReference type="EMBL" id="MFD2865537.1"/>
    </source>
</evidence>
<organism evidence="2 3">
    <name type="scientific">Mucilaginibacter antarcticus</name>
    <dbReference type="NCBI Taxonomy" id="1855725"/>
    <lineage>
        <taxon>Bacteria</taxon>
        <taxon>Pseudomonadati</taxon>
        <taxon>Bacteroidota</taxon>
        <taxon>Sphingobacteriia</taxon>
        <taxon>Sphingobacteriales</taxon>
        <taxon>Sphingobacteriaceae</taxon>
        <taxon>Mucilaginibacter</taxon>
    </lineage>
</organism>
<gene>
    <name evidence="2" type="ORF">ACFSYC_12625</name>
</gene>
<dbReference type="PROSITE" id="PS50914">
    <property type="entry name" value="BON"/>
    <property type="match status" value="1"/>
</dbReference>
<dbReference type="EMBL" id="JBHUON010000014">
    <property type="protein sequence ID" value="MFD2865537.1"/>
    <property type="molecule type" value="Genomic_DNA"/>
</dbReference>
<sequence length="99" mass="10884">MKNDRELQKDIQDALKWDPLLKNAQVDVIAQDGLVTLSGVMHSFLDKLRVETVTKSIAGVKAIAEHMTVNLGTHDEVSDEAIAKSVLDSLQLNLFQLTG</sequence>
<keyword evidence="3" id="KW-1185">Reference proteome</keyword>
<comment type="caution">
    <text evidence="2">The sequence shown here is derived from an EMBL/GenBank/DDBJ whole genome shotgun (WGS) entry which is preliminary data.</text>
</comment>
<dbReference type="Proteomes" id="UP001597601">
    <property type="component" value="Unassembled WGS sequence"/>
</dbReference>
<name>A0ABW5XQU9_9SPHI</name>
<accession>A0ABW5XQU9</accession>
<proteinExistence type="predicted"/>
<reference evidence="3" key="1">
    <citation type="journal article" date="2019" name="Int. J. Syst. Evol. Microbiol.">
        <title>The Global Catalogue of Microorganisms (GCM) 10K type strain sequencing project: providing services to taxonomists for standard genome sequencing and annotation.</title>
        <authorList>
            <consortium name="The Broad Institute Genomics Platform"/>
            <consortium name="The Broad Institute Genome Sequencing Center for Infectious Disease"/>
            <person name="Wu L."/>
            <person name="Ma J."/>
        </authorList>
    </citation>
    <scope>NUCLEOTIDE SEQUENCE [LARGE SCALE GENOMIC DNA]</scope>
    <source>
        <strain evidence="3">KCTC 52232</strain>
    </source>
</reference>
<dbReference type="Gene3D" id="3.30.1340.30">
    <property type="match status" value="1"/>
</dbReference>
<dbReference type="Pfam" id="PF04972">
    <property type="entry name" value="BON"/>
    <property type="match status" value="1"/>
</dbReference>
<evidence type="ECO:0000313" key="3">
    <source>
        <dbReference type="Proteomes" id="UP001597601"/>
    </source>
</evidence>
<dbReference type="RefSeq" id="WP_377128023.1">
    <property type="nucleotide sequence ID" value="NZ_JBHUHN010000001.1"/>
</dbReference>
<feature type="domain" description="BON" evidence="1">
    <location>
        <begin position="3"/>
        <end position="71"/>
    </location>
</feature>
<evidence type="ECO:0000259" key="1">
    <source>
        <dbReference type="PROSITE" id="PS50914"/>
    </source>
</evidence>
<dbReference type="InterPro" id="IPR007055">
    <property type="entry name" value="BON_dom"/>
</dbReference>
<protein>
    <submittedName>
        <fullName evidence="2">BON domain-containing protein</fullName>
    </submittedName>
</protein>